<proteinExistence type="predicted"/>
<reference evidence="1" key="1">
    <citation type="submission" date="2024-08" db="EMBL/GenBank/DDBJ databases">
        <title>Lentilactobacillus sp. nov., isolated from tree bark.</title>
        <authorList>
            <person name="Phuengjayaem S."/>
            <person name="Tanasupawat S."/>
        </authorList>
    </citation>
    <scope>NUCLEOTIDE SEQUENCE</scope>
    <source>
        <strain evidence="1">SPB1-3</strain>
    </source>
</reference>
<evidence type="ECO:0000313" key="1">
    <source>
        <dbReference type="EMBL" id="XFD39134.1"/>
    </source>
</evidence>
<name>A0ACD5DCL8_9LACO</name>
<gene>
    <name evidence="1" type="ORF">O0236_006775</name>
</gene>
<dbReference type="EMBL" id="CP168151">
    <property type="protein sequence ID" value="XFD39134.1"/>
    <property type="molecule type" value="Genomic_DNA"/>
</dbReference>
<accession>A0ACD5DCL8</accession>
<protein>
    <submittedName>
        <fullName evidence="1">Uncharacterized protein</fullName>
    </submittedName>
</protein>
<keyword evidence="2" id="KW-1185">Reference proteome</keyword>
<evidence type="ECO:0000313" key="2">
    <source>
        <dbReference type="Proteomes" id="UP001149860"/>
    </source>
</evidence>
<dbReference type="Proteomes" id="UP001149860">
    <property type="component" value="Chromosome"/>
</dbReference>
<sequence length="137" mass="16494">MKLRKVTQTLINFFQSQGIKVMRYDAYSTNSIYLKLDYGLLYSIRLSDHQGKEHLNYRFNVIMHYEGPKYVATEYSWRREFYDLKPDDLNNLCIRILQIRSQRLLELGLYGYQHAMDHRKQENMGNKGFWKQAKDLG</sequence>
<organism evidence="1 2">
    <name type="scientific">Lentilactobacillus terminaliae</name>
    <dbReference type="NCBI Taxonomy" id="3003483"/>
    <lineage>
        <taxon>Bacteria</taxon>
        <taxon>Bacillati</taxon>
        <taxon>Bacillota</taxon>
        <taxon>Bacilli</taxon>
        <taxon>Lactobacillales</taxon>
        <taxon>Lactobacillaceae</taxon>
        <taxon>Lentilactobacillus</taxon>
    </lineage>
</organism>